<evidence type="ECO:0000259" key="2">
    <source>
        <dbReference type="PROSITE" id="PS50157"/>
    </source>
</evidence>
<accession>A0AAW2ZJP9</accession>
<reference evidence="3 4" key="1">
    <citation type="submission" date="2024-03" db="EMBL/GenBank/DDBJ databases">
        <title>The Acrasis kona genome and developmental transcriptomes reveal deep origins of eukaryotic multicellular pathways.</title>
        <authorList>
            <person name="Sheikh S."/>
            <person name="Fu C.-J."/>
            <person name="Brown M.W."/>
            <person name="Baldauf S.L."/>
        </authorList>
    </citation>
    <scope>NUCLEOTIDE SEQUENCE [LARGE SCALE GENOMIC DNA]</scope>
    <source>
        <strain evidence="3 4">ATCC MYA-3509</strain>
    </source>
</reference>
<dbReference type="SMART" id="SM00355">
    <property type="entry name" value="ZnF_C2H2"/>
    <property type="match status" value="3"/>
</dbReference>
<keyword evidence="1" id="KW-0862">Zinc</keyword>
<dbReference type="InterPro" id="IPR039258">
    <property type="entry name" value="ZNF511"/>
</dbReference>
<gene>
    <name evidence="3" type="ORF">AKO1_010513</name>
</gene>
<comment type="caution">
    <text evidence="3">The sequence shown here is derived from an EMBL/GenBank/DDBJ whole genome shotgun (WGS) entry which is preliminary data.</text>
</comment>
<dbReference type="PROSITE" id="PS00028">
    <property type="entry name" value="ZINC_FINGER_C2H2_1"/>
    <property type="match status" value="2"/>
</dbReference>
<dbReference type="PROSITE" id="PS50157">
    <property type="entry name" value="ZINC_FINGER_C2H2_2"/>
    <property type="match status" value="2"/>
</dbReference>
<name>A0AAW2ZJP9_9EUKA</name>
<sequence>MESNEYTYGTRMKRPLPVDFDTIDAFDYSKQITENDIEEYTLCNELHLECEINNCLEVFGTKYDLNMHQKLHHKHFCNLCRKLYPKKNDLELHLTECHDSFFSTMVERGRDSYKCLVRECGAKFHQKSERDVHMKDVHHYQHEYEPYFYSFIRSEEDEDSYFQYQEFKS</sequence>
<keyword evidence="4" id="KW-1185">Reference proteome</keyword>
<feature type="domain" description="C2H2-type" evidence="2">
    <location>
        <begin position="48"/>
        <end position="72"/>
    </location>
</feature>
<keyword evidence="1" id="KW-0479">Metal-binding</keyword>
<evidence type="ECO:0000313" key="4">
    <source>
        <dbReference type="Proteomes" id="UP001431209"/>
    </source>
</evidence>
<dbReference type="GO" id="GO:0008270">
    <property type="term" value="F:zinc ion binding"/>
    <property type="evidence" value="ECO:0007669"/>
    <property type="project" value="UniProtKB-KW"/>
</dbReference>
<evidence type="ECO:0000256" key="1">
    <source>
        <dbReference type="PROSITE-ProRule" id="PRU00042"/>
    </source>
</evidence>
<protein>
    <submittedName>
        <fullName evidence="3">Zinc finger protein</fullName>
    </submittedName>
</protein>
<dbReference type="Gene3D" id="3.30.160.60">
    <property type="entry name" value="Classic Zinc Finger"/>
    <property type="match status" value="2"/>
</dbReference>
<evidence type="ECO:0000313" key="3">
    <source>
        <dbReference type="EMBL" id="KAL0489665.1"/>
    </source>
</evidence>
<organism evidence="3 4">
    <name type="scientific">Acrasis kona</name>
    <dbReference type="NCBI Taxonomy" id="1008807"/>
    <lineage>
        <taxon>Eukaryota</taxon>
        <taxon>Discoba</taxon>
        <taxon>Heterolobosea</taxon>
        <taxon>Tetramitia</taxon>
        <taxon>Eutetramitia</taxon>
        <taxon>Acrasidae</taxon>
        <taxon>Acrasis</taxon>
    </lineage>
</organism>
<dbReference type="PANTHER" id="PTHR21354:SF0">
    <property type="entry name" value="ZINC FINGER PROTEIN 511"/>
    <property type="match status" value="1"/>
</dbReference>
<keyword evidence="1" id="KW-0863">Zinc-finger</keyword>
<dbReference type="Proteomes" id="UP001431209">
    <property type="component" value="Unassembled WGS sequence"/>
</dbReference>
<dbReference type="InterPro" id="IPR013087">
    <property type="entry name" value="Znf_C2H2_type"/>
</dbReference>
<dbReference type="PANTHER" id="PTHR21354">
    <property type="entry name" value="ZINC FINGER PROTEIN 511"/>
    <property type="match status" value="1"/>
</dbReference>
<proteinExistence type="predicted"/>
<dbReference type="EMBL" id="JAOPGA020001585">
    <property type="protein sequence ID" value="KAL0489665.1"/>
    <property type="molecule type" value="Genomic_DNA"/>
</dbReference>
<dbReference type="AlphaFoldDB" id="A0AAW2ZJP9"/>
<feature type="domain" description="C2H2-type" evidence="2">
    <location>
        <begin position="113"/>
        <end position="143"/>
    </location>
</feature>